<evidence type="ECO:0000313" key="4">
    <source>
        <dbReference type="EMBL" id="CAE0774305.1"/>
    </source>
</evidence>
<evidence type="ECO:0000256" key="2">
    <source>
        <dbReference type="ARBA" id="ARBA00022640"/>
    </source>
</evidence>
<organism evidence="4">
    <name type="scientific">Chrysotila carterae</name>
    <name type="common">Marine alga</name>
    <name type="synonym">Syracosphaera carterae</name>
    <dbReference type="NCBI Taxonomy" id="13221"/>
    <lineage>
        <taxon>Eukaryota</taxon>
        <taxon>Haptista</taxon>
        <taxon>Haptophyta</taxon>
        <taxon>Prymnesiophyceae</taxon>
        <taxon>Isochrysidales</taxon>
        <taxon>Isochrysidaceae</taxon>
        <taxon>Chrysotila</taxon>
    </lineage>
</organism>
<dbReference type="EMBL" id="HBIZ01042155">
    <property type="protein sequence ID" value="CAE0774305.1"/>
    <property type="molecule type" value="Transcribed_RNA"/>
</dbReference>
<protein>
    <recommendedName>
        <fullName evidence="3">Plastid lipid-associated protein/fibrillin conserved domain-containing protein</fullName>
    </recommendedName>
</protein>
<evidence type="ECO:0000256" key="1">
    <source>
        <dbReference type="ARBA" id="ARBA00004474"/>
    </source>
</evidence>
<comment type="subcellular location">
    <subcellularLocation>
        <location evidence="1">Plastid</location>
    </subcellularLocation>
</comment>
<dbReference type="Pfam" id="PF04755">
    <property type="entry name" value="PAP_fibrillin"/>
    <property type="match status" value="1"/>
</dbReference>
<gene>
    <name evidence="4" type="ORF">PCAR00345_LOCUS26918</name>
</gene>
<dbReference type="AlphaFoldDB" id="A0A7S4BRG7"/>
<reference evidence="4" key="1">
    <citation type="submission" date="2021-01" db="EMBL/GenBank/DDBJ databases">
        <authorList>
            <person name="Corre E."/>
            <person name="Pelletier E."/>
            <person name="Niang G."/>
            <person name="Scheremetjew M."/>
            <person name="Finn R."/>
            <person name="Kale V."/>
            <person name="Holt S."/>
            <person name="Cochrane G."/>
            <person name="Meng A."/>
            <person name="Brown T."/>
            <person name="Cohen L."/>
        </authorList>
    </citation>
    <scope>NUCLEOTIDE SEQUENCE</scope>
    <source>
        <strain evidence="4">CCMP645</strain>
    </source>
</reference>
<keyword evidence="2" id="KW-0934">Plastid</keyword>
<accession>A0A7S4BRG7</accession>
<feature type="domain" description="Plastid lipid-associated protein/fibrillin conserved" evidence="3">
    <location>
        <begin position="140"/>
        <end position="166"/>
    </location>
</feature>
<sequence>MAGRAVCADGTEARRYDAFCDLHRAALAISEIGQVRQVVSLDPPMLTSEFEVRAGAVPFLSDVLPFLRYSGGLPLTIEGSIVSSASIDTVNDDSYTLYMDTVEIKGSNVPLLRQVLDSGLRLESRNLGGLLEQNLPGYSNPKPLFRTTYVDDTMRICRDQDGKLFVYSKLSNATSTTDYSDVTADLGVGSLLSSLSLLI</sequence>
<evidence type="ECO:0000259" key="3">
    <source>
        <dbReference type="Pfam" id="PF04755"/>
    </source>
</evidence>
<dbReference type="GO" id="GO:0009536">
    <property type="term" value="C:plastid"/>
    <property type="evidence" value="ECO:0007669"/>
    <property type="project" value="UniProtKB-SubCell"/>
</dbReference>
<dbReference type="InterPro" id="IPR006843">
    <property type="entry name" value="PAP/fibrillin_dom"/>
</dbReference>
<proteinExistence type="predicted"/>
<name>A0A7S4BRG7_CHRCT</name>